<reference evidence="2 3" key="1">
    <citation type="submission" date="2015-05" db="EMBL/GenBank/DDBJ databases">
        <title>Complete genome of Marinobacter psychrophilus strain 20041T isolated from sea-ice of the Canadian Basin.</title>
        <authorList>
            <person name="Song L."/>
            <person name="Ren L."/>
            <person name="Yu Y."/>
            <person name="Wang X."/>
        </authorList>
    </citation>
    <scope>NUCLEOTIDE SEQUENCE [LARGE SCALE GENOMIC DNA]</scope>
    <source>
        <strain evidence="2 3">20041</strain>
    </source>
</reference>
<keyword evidence="1" id="KW-0472">Membrane</keyword>
<dbReference type="PATRIC" id="fig|330734.3.peg.2087"/>
<evidence type="ECO:0000313" key="2">
    <source>
        <dbReference type="EMBL" id="AKO52685.1"/>
    </source>
</evidence>
<proteinExistence type="predicted"/>
<feature type="transmembrane region" description="Helical" evidence="1">
    <location>
        <begin position="52"/>
        <end position="77"/>
    </location>
</feature>
<dbReference type="EMBL" id="CP011494">
    <property type="protein sequence ID" value="AKO52685.1"/>
    <property type="molecule type" value="Genomic_DNA"/>
</dbReference>
<keyword evidence="1" id="KW-0812">Transmembrane</keyword>
<name>A0A0H4I4Q3_9GAMM</name>
<keyword evidence="3" id="KW-1185">Reference proteome</keyword>
<accession>A0A0H4I4Q3</accession>
<evidence type="ECO:0000313" key="3">
    <source>
        <dbReference type="Proteomes" id="UP000036406"/>
    </source>
</evidence>
<dbReference type="RefSeq" id="WP_048385769.1">
    <property type="nucleotide sequence ID" value="NZ_CP011494.1"/>
</dbReference>
<keyword evidence="1" id="KW-1133">Transmembrane helix</keyword>
<dbReference type="AlphaFoldDB" id="A0A0H4I4Q3"/>
<organism evidence="2 3">
    <name type="scientific">Marinobacter psychrophilus</name>
    <dbReference type="NCBI Taxonomy" id="330734"/>
    <lineage>
        <taxon>Bacteria</taxon>
        <taxon>Pseudomonadati</taxon>
        <taxon>Pseudomonadota</taxon>
        <taxon>Gammaproteobacteria</taxon>
        <taxon>Pseudomonadales</taxon>
        <taxon>Marinobacteraceae</taxon>
        <taxon>Marinobacter</taxon>
    </lineage>
</organism>
<dbReference type="KEGG" id="mpq:ABA45_09925"/>
<sequence length="80" mass="8388">MDTKSKDEGAQPGSKALPRPSLLKVMQSISAGALGVQSSKRHQEDFANPSPWAYIVGGILFTILLIGGLILLVNVVLATA</sequence>
<dbReference type="Proteomes" id="UP000036406">
    <property type="component" value="Chromosome"/>
</dbReference>
<dbReference type="STRING" id="330734.ABA45_09925"/>
<evidence type="ECO:0000256" key="1">
    <source>
        <dbReference type="SAM" id="Phobius"/>
    </source>
</evidence>
<dbReference type="InterPro" id="IPR021344">
    <property type="entry name" value="DUF2970"/>
</dbReference>
<gene>
    <name evidence="2" type="ORF">ABA45_09925</name>
</gene>
<protein>
    <recommendedName>
        <fullName evidence="4">DUF2970 domain-containing protein</fullName>
    </recommendedName>
</protein>
<dbReference type="Pfam" id="PF11174">
    <property type="entry name" value="DUF2970"/>
    <property type="match status" value="1"/>
</dbReference>
<evidence type="ECO:0008006" key="4">
    <source>
        <dbReference type="Google" id="ProtNLM"/>
    </source>
</evidence>